<dbReference type="AlphaFoldDB" id="A0A376AKI7"/>
<reference evidence="2" key="1">
    <citation type="submission" date="2018-07" db="EMBL/GenBank/DDBJ databases">
        <authorList>
            <person name="Peiro R."/>
            <person name="Begona"/>
            <person name="Cbmso G."/>
            <person name="Lopez M."/>
            <person name="Gonzalez S."/>
        </authorList>
    </citation>
    <scope>NUCLEOTIDE SEQUENCE [LARGE SCALE GENOMIC DNA]</scope>
</reference>
<name>A0A376AKI7_9HYPH</name>
<sequence length="78" mass="8644">MGSMVSKAMNGGESRAAENIAYVRQMLGELRMVAENEGAEMLCYLIEMAYVEAGDLQMGRRALSIHHRNGNKPTRMPV</sequence>
<evidence type="ECO:0000313" key="2">
    <source>
        <dbReference type="Proteomes" id="UP000254764"/>
    </source>
</evidence>
<keyword evidence="2" id="KW-1185">Reference proteome</keyword>
<dbReference type="STRING" id="1336235.GCA_000518785_01088"/>
<accession>A0A376AKI7</accession>
<dbReference type="Proteomes" id="UP000254764">
    <property type="component" value="Unassembled WGS sequence"/>
</dbReference>
<organism evidence="1 2">
    <name type="scientific">Ciceribacter selenitireducens ATCC BAA-1503</name>
    <dbReference type="NCBI Taxonomy" id="1336235"/>
    <lineage>
        <taxon>Bacteria</taxon>
        <taxon>Pseudomonadati</taxon>
        <taxon>Pseudomonadota</taxon>
        <taxon>Alphaproteobacteria</taxon>
        <taxon>Hyphomicrobiales</taxon>
        <taxon>Rhizobiaceae</taxon>
        <taxon>Ciceribacter</taxon>
    </lineage>
</organism>
<gene>
    <name evidence="1" type="ORF">RHIZ70_4043</name>
</gene>
<dbReference type="OrthoDB" id="7916800at2"/>
<dbReference type="EMBL" id="UEYP01000006">
    <property type="protein sequence ID" value="SSC68335.1"/>
    <property type="molecule type" value="Genomic_DNA"/>
</dbReference>
<evidence type="ECO:0000313" key="1">
    <source>
        <dbReference type="EMBL" id="SSC68335.1"/>
    </source>
</evidence>
<proteinExistence type="predicted"/>
<protein>
    <submittedName>
        <fullName evidence="1">Uncharacterized protein</fullName>
    </submittedName>
</protein>